<dbReference type="PROSITE" id="PS51935">
    <property type="entry name" value="NLPC_P60"/>
    <property type="match status" value="1"/>
</dbReference>
<evidence type="ECO:0000313" key="9">
    <source>
        <dbReference type="Proteomes" id="UP000198863"/>
    </source>
</evidence>
<dbReference type="GO" id="GO:0006508">
    <property type="term" value="P:proteolysis"/>
    <property type="evidence" value="ECO:0007669"/>
    <property type="project" value="UniProtKB-KW"/>
</dbReference>
<dbReference type="OrthoDB" id="5177647at2"/>
<dbReference type="InterPro" id="IPR000064">
    <property type="entry name" value="NLP_P60_dom"/>
</dbReference>
<dbReference type="SUPFAM" id="SSF54001">
    <property type="entry name" value="Cysteine proteinases"/>
    <property type="match status" value="1"/>
</dbReference>
<gene>
    <name evidence="8" type="ORF">SAMN05660324_1140</name>
</gene>
<dbReference type="Gene3D" id="6.10.250.3150">
    <property type="match status" value="1"/>
</dbReference>
<evidence type="ECO:0000256" key="1">
    <source>
        <dbReference type="ARBA" id="ARBA00007074"/>
    </source>
</evidence>
<keyword evidence="9" id="KW-1185">Reference proteome</keyword>
<keyword evidence="4" id="KW-0788">Thiol protease</keyword>
<feature type="coiled-coil region" evidence="5">
    <location>
        <begin position="143"/>
        <end position="188"/>
    </location>
</feature>
<dbReference type="EMBL" id="FNCF01000002">
    <property type="protein sequence ID" value="SDF87188.1"/>
    <property type="molecule type" value="Genomic_DNA"/>
</dbReference>
<accession>A0A1G7PLX2</accession>
<dbReference type="Pfam" id="PF00877">
    <property type="entry name" value="NLPC_P60"/>
    <property type="match status" value="1"/>
</dbReference>
<dbReference type="Proteomes" id="UP000198863">
    <property type="component" value="Unassembled WGS sequence"/>
</dbReference>
<dbReference type="PANTHER" id="PTHR47053:SF1">
    <property type="entry name" value="MUREIN DD-ENDOPEPTIDASE MEPH-RELATED"/>
    <property type="match status" value="1"/>
</dbReference>
<evidence type="ECO:0000256" key="3">
    <source>
        <dbReference type="ARBA" id="ARBA00022801"/>
    </source>
</evidence>
<dbReference type="GO" id="GO:0008234">
    <property type="term" value="F:cysteine-type peptidase activity"/>
    <property type="evidence" value="ECO:0007669"/>
    <property type="project" value="UniProtKB-KW"/>
</dbReference>
<dbReference type="AlphaFoldDB" id="A0A1G7PLX2"/>
<feature type="domain" description="NlpC/P60" evidence="7">
    <location>
        <begin position="227"/>
        <end position="342"/>
    </location>
</feature>
<name>A0A1G7PLX2_9ACTN</name>
<proteinExistence type="inferred from homology"/>
<dbReference type="Gene3D" id="3.90.1720.10">
    <property type="entry name" value="endopeptidase domain like (from Nostoc punctiforme)"/>
    <property type="match status" value="1"/>
</dbReference>
<reference evidence="9" key="1">
    <citation type="submission" date="2016-10" db="EMBL/GenBank/DDBJ databases">
        <authorList>
            <person name="Varghese N."/>
            <person name="Submissions S."/>
        </authorList>
    </citation>
    <scope>NUCLEOTIDE SEQUENCE [LARGE SCALE GENOMIC DNA]</scope>
    <source>
        <strain evidence="9">DSM 44526</strain>
    </source>
</reference>
<sequence length="342" mass="34161">MAPRSTARRWSRTAVPAVAAGVLLTLTAGPATAAPTTAAEAADAVTEAAQQVEALGEQVNDAELAVADKQAEAAAATAAADTAAAAVTALQPQVDAIVRSGFVDGVPSGLETMLSSDSADDVLQRVSTINQLTDHTDAVLGQLAAAQQAAEQARADADAATAAAATALADLQAQQDQVQAQLATYRADYARLSGPEQAQVDRAVAGPELSAASMADAAAAAPAAAPTAAAGVAIEAALAQLGKPYVWGSSGPAGFDCSGLMQYAYAAAGISLPHSSRAQSGLGTPVSRADLQPGDLVFFYSPVSHVGMYIGNGQMVHASVTGRPVAVTSVDQRGYVGARRVA</sequence>
<evidence type="ECO:0000256" key="6">
    <source>
        <dbReference type="SAM" id="SignalP"/>
    </source>
</evidence>
<protein>
    <submittedName>
        <fullName evidence="8">Cell wall-associated hydrolase, NlpC family</fullName>
    </submittedName>
</protein>
<comment type="similarity">
    <text evidence="1">Belongs to the peptidase C40 family.</text>
</comment>
<evidence type="ECO:0000313" key="8">
    <source>
        <dbReference type="EMBL" id="SDF87188.1"/>
    </source>
</evidence>
<keyword evidence="3 8" id="KW-0378">Hydrolase</keyword>
<dbReference type="InterPro" id="IPR038765">
    <property type="entry name" value="Papain-like_cys_pep_sf"/>
</dbReference>
<evidence type="ECO:0000256" key="5">
    <source>
        <dbReference type="SAM" id="Coils"/>
    </source>
</evidence>
<evidence type="ECO:0000259" key="7">
    <source>
        <dbReference type="PROSITE" id="PS51935"/>
    </source>
</evidence>
<dbReference type="InterPro" id="IPR051202">
    <property type="entry name" value="Peptidase_C40"/>
</dbReference>
<keyword evidence="2" id="KW-0645">Protease</keyword>
<keyword evidence="5" id="KW-0175">Coiled coil</keyword>
<feature type="chain" id="PRO_5011643630" evidence="6">
    <location>
        <begin position="34"/>
        <end position="342"/>
    </location>
</feature>
<feature type="coiled-coil region" evidence="5">
    <location>
        <begin position="38"/>
        <end position="72"/>
    </location>
</feature>
<feature type="signal peptide" evidence="6">
    <location>
        <begin position="1"/>
        <end position="33"/>
    </location>
</feature>
<keyword evidence="6" id="KW-0732">Signal</keyword>
<evidence type="ECO:0000256" key="2">
    <source>
        <dbReference type="ARBA" id="ARBA00022670"/>
    </source>
</evidence>
<evidence type="ECO:0000256" key="4">
    <source>
        <dbReference type="ARBA" id="ARBA00022807"/>
    </source>
</evidence>
<dbReference type="PANTHER" id="PTHR47053">
    <property type="entry name" value="MUREIN DD-ENDOPEPTIDASE MEPH-RELATED"/>
    <property type="match status" value="1"/>
</dbReference>
<organism evidence="8 9">
    <name type="scientific">Klenkia brasiliensis</name>
    <dbReference type="NCBI Taxonomy" id="333142"/>
    <lineage>
        <taxon>Bacteria</taxon>
        <taxon>Bacillati</taxon>
        <taxon>Actinomycetota</taxon>
        <taxon>Actinomycetes</taxon>
        <taxon>Geodermatophilales</taxon>
        <taxon>Geodermatophilaceae</taxon>
        <taxon>Klenkia</taxon>
    </lineage>
</organism>